<proteinExistence type="predicted"/>
<keyword evidence="2 6" id="KW-0489">Methyltransferase</keyword>
<dbReference type="Gene3D" id="3.30.2130.30">
    <property type="match status" value="1"/>
</dbReference>
<dbReference type="PANTHER" id="PTHR14911:SF13">
    <property type="entry name" value="TRNA (GUANINE(6)-N2)-METHYLTRANSFERASE THUMP3"/>
    <property type="match status" value="1"/>
</dbReference>
<dbReference type="CDD" id="cd02440">
    <property type="entry name" value="AdoMet_MTases"/>
    <property type="match status" value="1"/>
</dbReference>
<dbReference type="GO" id="GO:0016423">
    <property type="term" value="F:tRNA (guanine) methyltransferase activity"/>
    <property type="evidence" value="ECO:0007669"/>
    <property type="project" value="TreeGrafter"/>
</dbReference>
<keyword evidence="3" id="KW-0819">tRNA processing</keyword>
<dbReference type="eggNOG" id="COG0116">
    <property type="taxonomic scope" value="Bacteria"/>
</dbReference>
<organism evidence="6 7">
    <name type="scientific">Bernardetia litoralis (strain ATCC 23117 / DSM 6794 / NBRC 15988 / NCIMB 1366 / Fx l1 / Sio-4)</name>
    <name type="common">Flexibacter litoralis</name>
    <dbReference type="NCBI Taxonomy" id="880071"/>
    <lineage>
        <taxon>Bacteria</taxon>
        <taxon>Pseudomonadati</taxon>
        <taxon>Bacteroidota</taxon>
        <taxon>Cytophagia</taxon>
        <taxon>Cytophagales</taxon>
        <taxon>Bernardetiaceae</taxon>
        <taxon>Bernardetia</taxon>
    </lineage>
</organism>
<evidence type="ECO:0000313" key="6">
    <source>
        <dbReference type="EMBL" id="AFM05507.1"/>
    </source>
</evidence>
<dbReference type="HOGENOM" id="CLU_032119_0_0_10"/>
<evidence type="ECO:0000259" key="5">
    <source>
        <dbReference type="PROSITE" id="PS51165"/>
    </source>
</evidence>
<dbReference type="PROSITE" id="PS51165">
    <property type="entry name" value="THUMP"/>
    <property type="match status" value="1"/>
</dbReference>
<evidence type="ECO:0000256" key="2">
    <source>
        <dbReference type="ARBA" id="ARBA00022603"/>
    </source>
</evidence>
<evidence type="ECO:0000256" key="4">
    <source>
        <dbReference type="PROSITE-ProRule" id="PRU00529"/>
    </source>
</evidence>
<dbReference type="GO" id="GO:0003723">
    <property type="term" value="F:RNA binding"/>
    <property type="evidence" value="ECO:0007669"/>
    <property type="project" value="UniProtKB-UniRule"/>
</dbReference>
<keyword evidence="7" id="KW-1185">Reference proteome</keyword>
<gene>
    <name evidence="6" type="ordered locus">Fleli_3175</name>
</gene>
<dbReference type="PANTHER" id="PTHR14911">
    <property type="entry name" value="THUMP DOMAIN-CONTAINING"/>
    <property type="match status" value="1"/>
</dbReference>
<evidence type="ECO:0000313" key="7">
    <source>
        <dbReference type="Proteomes" id="UP000006054"/>
    </source>
</evidence>
<dbReference type="SUPFAM" id="SSF143437">
    <property type="entry name" value="THUMP domain-like"/>
    <property type="match status" value="1"/>
</dbReference>
<dbReference type="EMBL" id="CP003345">
    <property type="protein sequence ID" value="AFM05507.1"/>
    <property type="molecule type" value="Genomic_DNA"/>
</dbReference>
<keyword evidence="4" id="KW-0694">RNA-binding</keyword>
<dbReference type="Pfam" id="PF01170">
    <property type="entry name" value="UPF0020"/>
    <property type="match status" value="1"/>
</dbReference>
<accession>I4ANH2</accession>
<dbReference type="AlphaFoldDB" id="I4ANH2"/>
<dbReference type="Gene3D" id="3.40.50.150">
    <property type="entry name" value="Vaccinia Virus protein VP39"/>
    <property type="match status" value="1"/>
</dbReference>
<dbReference type="STRING" id="880071.Fleli_3175"/>
<dbReference type="RefSeq" id="WP_014798938.1">
    <property type="nucleotide sequence ID" value="NC_018018.1"/>
</dbReference>
<dbReference type="InterPro" id="IPR000241">
    <property type="entry name" value="RlmKL-like_Mtase"/>
</dbReference>
<feature type="domain" description="THUMP" evidence="5">
    <location>
        <begin position="53"/>
        <end position="160"/>
    </location>
</feature>
<dbReference type="SUPFAM" id="SSF53335">
    <property type="entry name" value="S-adenosyl-L-methionine-dependent methyltransferases"/>
    <property type="match status" value="1"/>
</dbReference>
<dbReference type="KEGG" id="fli:Fleli_3175"/>
<dbReference type="SMART" id="SM00981">
    <property type="entry name" value="THUMP"/>
    <property type="match status" value="1"/>
</dbReference>
<dbReference type="InterPro" id="IPR029063">
    <property type="entry name" value="SAM-dependent_MTases_sf"/>
</dbReference>
<sequence length="365" mass="41581">MKKYVVTCDYNLEDLVIEEIRQKITEATEIQQFENFSHRVSFIVPNSDKETNHFILQKILSLRSIHSVVELKGTFYLENTTLENLKAKVMEIDLPELKTAKSFRASAERYGTHDFTSIEMAKHIGHTIILRYQIPVSLTEYEYNVRVDVIGNFVFVGYQITDDTLAHRKGVGQGKYNKIERSFHHRAATKHTLAYHLLTLAGLKEGDSLLDCTCGGGTIVLEAASMFGDKIKILAGDMHEKAIEGTKENLKLNNFDFVETTELNARHLNETIQDYVLKNGEIDKIVCNLPFGIQSGKQVNMRGLYDQFLSSAAKILSKNGKIVVLTMRQGVFREVIFMIKKYKITKEYVTEAGGLYLHIFVIEKI</sequence>
<evidence type="ECO:0000256" key="1">
    <source>
        <dbReference type="ARBA" id="ARBA00004496"/>
    </source>
</evidence>
<reference evidence="7" key="1">
    <citation type="submission" date="2012-06" db="EMBL/GenBank/DDBJ databases">
        <title>The complete genome of Flexibacter litoralis DSM 6794.</title>
        <authorList>
            <person name="Lucas S."/>
            <person name="Copeland A."/>
            <person name="Lapidus A."/>
            <person name="Glavina del Rio T."/>
            <person name="Dalin E."/>
            <person name="Tice H."/>
            <person name="Bruce D."/>
            <person name="Goodwin L."/>
            <person name="Pitluck S."/>
            <person name="Peters L."/>
            <person name="Ovchinnikova G."/>
            <person name="Lu M."/>
            <person name="Kyrpides N."/>
            <person name="Mavromatis K."/>
            <person name="Ivanova N."/>
            <person name="Brettin T."/>
            <person name="Detter J.C."/>
            <person name="Han C."/>
            <person name="Larimer F."/>
            <person name="Land M."/>
            <person name="Hauser L."/>
            <person name="Markowitz V."/>
            <person name="Cheng J.-F."/>
            <person name="Hugenholtz P."/>
            <person name="Woyke T."/>
            <person name="Wu D."/>
            <person name="Spring S."/>
            <person name="Lang E."/>
            <person name="Kopitz M."/>
            <person name="Brambilla E."/>
            <person name="Klenk H.-P."/>
            <person name="Eisen J.A."/>
        </authorList>
    </citation>
    <scope>NUCLEOTIDE SEQUENCE [LARGE SCALE GENOMIC DNA]</scope>
    <source>
        <strain evidence="7">ATCC 23117 / DSM 6794 / NBRC 15988 / NCIMB 1366 / Sio-4</strain>
    </source>
</reference>
<evidence type="ECO:0000256" key="3">
    <source>
        <dbReference type="ARBA" id="ARBA00022694"/>
    </source>
</evidence>
<dbReference type="GO" id="GO:0005737">
    <property type="term" value="C:cytoplasm"/>
    <property type="evidence" value="ECO:0007669"/>
    <property type="project" value="UniProtKB-SubCell"/>
</dbReference>
<comment type="subcellular location">
    <subcellularLocation>
        <location evidence="1">Cytoplasm</location>
    </subcellularLocation>
</comment>
<dbReference type="Pfam" id="PF02926">
    <property type="entry name" value="THUMP"/>
    <property type="match status" value="1"/>
</dbReference>
<dbReference type="CDD" id="cd11715">
    <property type="entry name" value="THUMP_AdoMetMT"/>
    <property type="match status" value="1"/>
</dbReference>
<keyword evidence="2 6" id="KW-0808">Transferase</keyword>
<dbReference type="OrthoDB" id="9791837at2"/>
<dbReference type="GO" id="GO:0030488">
    <property type="term" value="P:tRNA methylation"/>
    <property type="evidence" value="ECO:0007669"/>
    <property type="project" value="TreeGrafter"/>
</dbReference>
<name>I4ANH2_BERLS</name>
<protein>
    <submittedName>
        <fullName evidence="6">Putative N6-adenine-specific DNA methylase</fullName>
    </submittedName>
</protein>
<dbReference type="InterPro" id="IPR004114">
    <property type="entry name" value="THUMP_dom"/>
</dbReference>
<dbReference type="Proteomes" id="UP000006054">
    <property type="component" value="Chromosome"/>
</dbReference>